<feature type="region of interest" description="Disordered" evidence="1">
    <location>
        <begin position="62"/>
        <end position="81"/>
    </location>
</feature>
<feature type="transmembrane region" description="Helical" evidence="2">
    <location>
        <begin position="7"/>
        <end position="28"/>
    </location>
</feature>
<evidence type="ECO:0000313" key="3">
    <source>
        <dbReference type="EMBL" id="MBC8198557.1"/>
    </source>
</evidence>
<sequence length="81" mass="8984">MNEWQRIVLMIGAVALIWIVWAGPGYYISKGVEIIYLKLIGVIGATLFVFFALKGIGGIKKQANSGKMRRTGPEKKDFTLP</sequence>
<name>A0A8J6N6C4_9BACT</name>
<evidence type="ECO:0000256" key="1">
    <source>
        <dbReference type="SAM" id="MobiDB-lite"/>
    </source>
</evidence>
<evidence type="ECO:0000256" key="2">
    <source>
        <dbReference type="SAM" id="Phobius"/>
    </source>
</evidence>
<dbReference type="AlphaFoldDB" id="A0A8J6N6C4"/>
<keyword evidence="2" id="KW-1133">Transmembrane helix</keyword>
<accession>A0A8J6N6C4</accession>
<feature type="transmembrane region" description="Helical" evidence="2">
    <location>
        <begin position="34"/>
        <end position="53"/>
    </location>
</feature>
<dbReference type="Proteomes" id="UP000603545">
    <property type="component" value="Unassembled WGS sequence"/>
</dbReference>
<keyword evidence="2" id="KW-0472">Membrane</keyword>
<gene>
    <name evidence="3" type="ORF">H8E80_00715</name>
</gene>
<dbReference type="EMBL" id="JACNLL010000010">
    <property type="protein sequence ID" value="MBC8198557.1"/>
    <property type="molecule type" value="Genomic_DNA"/>
</dbReference>
<keyword evidence="2" id="KW-0812">Transmembrane</keyword>
<organism evidence="3 4">
    <name type="scientific">Candidatus Desulfaltia bathyphila</name>
    <dbReference type="NCBI Taxonomy" id="2841697"/>
    <lineage>
        <taxon>Bacteria</taxon>
        <taxon>Pseudomonadati</taxon>
        <taxon>Thermodesulfobacteriota</taxon>
        <taxon>Desulfobacteria</taxon>
        <taxon>Desulfobacterales</taxon>
        <taxon>Desulfobacterales incertae sedis</taxon>
        <taxon>Candidatus Desulfaltia</taxon>
    </lineage>
</organism>
<protein>
    <submittedName>
        <fullName evidence="3">Uncharacterized protein</fullName>
    </submittedName>
</protein>
<reference evidence="3 4" key="1">
    <citation type="submission" date="2020-08" db="EMBL/GenBank/DDBJ databases">
        <title>Bridging the membrane lipid divide: bacteria of the FCB group superphylum have the potential to synthesize archaeal ether lipids.</title>
        <authorList>
            <person name="Villanueva L."/>
            <person name="Von Meijenfeldt F.A.B."/>
            <person name="Westbye A.B."/>
            <person name="Yadav S."/>
            <person name="Hopmans E.C."/>
            <person name="Dutilh B.E."/>
            <person name="Sinninghe Damste J.S."/>
        </authorList>
    </citation>
    <scope>NUCLEOTIDE SEQUENCE [LARGE SCALE GENOMIC DNA]</scope>
    <source>
        <strain evidence="3">NIOZ-UU82</strain>
    </source>
</reference>
<feature type="compositionally biased region" description="Basic and acidic residues" evidence="1">
    <location>
        <begin position="71"/>
        <end position="81"/>
    </location>
</feature>
<proteinExistence type="predicted"/>
<comment type="caution">
    <text evidence="3">The sequence shown here is derived from an EMBL/GenBank/DDBJ whole genome shotgun (WGS) entry which is preliminary data.</text>
</comment>
<evidence type="ECO:0000313" key="4">
    <source>
        <dbReference type="Proteomes" id="UP000603545"/>
    </source>
</evidence>